<keyword evidence="2" id="KW-1185">Reference proteome</keyword>
<name>A0A0T9P4Y5_9GAMM</name>
<proteinExistence type="predicted"/>
<evidence type="ECO:0000313" key="1">
    <source>
        <dbReference type="EMBL" id="CNH46022.1"/>
    </source>
</evidence>
<protein>
    <submittedName>
        <fullName evidence="1">Uncharacterized protein</fullName>
    </submittedName>
</protein>
<reference evidence="2" key="1">
    <citation type="submission" date="2015-03" db="EMBL/GenBank/DDBJ databases">
        <authorList>
            <consortium name="Pathogen Informatics"/>
            <person name="Murphy D."/>
        </authorList>
    </citation>
    <scope>NUCLEOTIDE SEQUENCE [LARGE SCALE GENOMIC DNA]</scope>
    <source>
        <strain evidence="2">IP6945</strain>
    </source>
</reference>
<evidence type="ECO:0000313" key="2">
    <source>
        <dbReference type="Proteomes" id="UP000041882"/>
    </source>
</evidence>
<dbReference type="Proteomes" id="UP000041882">
    <property type="component" value="Unassembled WGS sequence"/>
</dbReference>
<accession>A0A0T9P4Y5</accession>
<dbReference type="EMBL" id="CQAW01000005">
    <property type="protein sequence ID" value="CNH46022.1"/>
    <property type="molecule type" value="Genomic_DNA"/>
</dbReference>
<dbReference type="AlphaFoldDB" id="A0A0T9P4Y5"/>
<sequence length="57" mass="6438">MTTQESVSQESIDQEPISQKVENPLLHLHQRVFLYLLNTCHSPSCMCVGRLPATLTI</sequence>
<organism evidence="1 2">
    <name type="scientific">Yersinia thracica</name>
    <dbReference type="NCBI Taxonomy" id="2890319"/>
    <lineage>
        <taxon>Bacteria</taxon>
        <taxon>Pseudomonadati</taxon>
        <taxon>Pseudomonadota</taxon>
        <taxon>Gammaproteobacteria</taxon>
        <taxon>Enterobacterales</taxon>
        <taxon>Yersiniaceae</taxon>
        <taxon>Yersinia</taxon>
    </lineage>
</organism>
<gene>
    <name evidence="1" type="ORF">ERS008472_01495</name>
</gene>